<proteinExistence type="predicted"/>
<protein>
    <submittedName>
        <fullName evidence="2">Uncharacterized protein</fullName>
    </submittedName>
</protein>
<dbReference type="Proteomes" id="UP001152484">
    <property type="component" value="Unassembled WGS sequence"/>
</dbReference>
<gene>
    <name evidence="2" type="ORF">CEURO_LOCUS4199</name>
</gene>
<sequence>MAVYYDMGQQRMQRLIYRRLHRAFKKLKFTQKWAKKNLKLPRLMKDPEAEAKLPPFERQDPILSSSIGEPDWSDDDALADTAVSSAAEASGNARPEEGNEVASGQADVGLVADEVASGS</sequence>
<dbReference type="EMBL" id="CAMAPE010000008">
    <property type="protein sequence ID" value="CAH9072135.1"/>
    <property type="molecule type" value="Genomic_DNA"/>
</dbReference>
<reference evidence="2" key="1">
    <citation type="submission" date="2022-07" db="EMBL/GenBank/DDBJ databases">
        <authorList>
            <person name="Macas J."/>
            <person name="Novak P."/>
            <person name="Neumann P."/>
        </authorList>
    </citation>
    <scope>NUCLEOTIDE SEQUENCE</scope>
</reference>
<dbReference type="AlphaFoldDB" id="A0A9P0YQN1"/>
<comment type="caution">
    <text evidence="2">The sequence shown here is derived from an EMBL/GenBank/DDBJ whole genome shotgun (WGS) entry which is preliminary data.</text>
</comment>
<evidence type="ECO:0000313" key="3">
    <source>
        <dbReference type="Proteomes" id="UP001152484"/>
    </source>
</evidence>
<keyword evidence="3" id="KW-1185">Reference proteome</keyword>
<dbReference type="OrthoDB" id="1327373at2759"/>
<feature type="compositionally biased region" description="Basic and acidic residues" evidence="1">
    <location>
        <begin position="44"/>
        <end position="60"/>
    </location>
</feature>
<organism evidence="2 3">
    <name type="scientific">Cuscuta europaea</name>
    <name type="common">European dodder</name>
    <dbReference type="NCBI Taxonomy" id="41803"/>
    <lineage>
        <taxon>Eukaryota</taxon>
        <taxon>Viridiplantae</taxon>
        <taxon>Streptophyta</taxon>
        <taxon>Embryophyta</taxon>
        <taxon>Tracheophyta</taxon>
        <taxon>Spermatophyta</taxon>
        <taxon>Magnoliopsida</taxon>
        <taxon>eudicotyledons</taxon>
        <taxon>Gunneridae</taxon>
        <taxon>Pentapetalae</taxon>
        <taxon>asterids</taxon>
        <taxon>lamiids</taxon>
        <taxon>Solanales</taxon>
        <taxon>Convolvulaceae</taxon>
        <taxon>Cuscuteae</taxon>
        <taxon>Cuscuta</taxon>
        <taxon>Cuscuta subgen. Cuscuta</taxon>
    </lineage>
</organism>
<feature type="region of interest" description="Disordered" evidence="1">
    <location>
        <begin position="44"/>
        <end position="119"/>
    </location>
</feature>
<evidence type="ECO:0000313" key="2">
    <source>
        <dbReference type="EMBL" id="CAH9072135.1"/>
    </source>
</evidence>
<name>A0A9P0YQN1_CUSEU</name>
<evidence type="ECO:0000256" key="1">
    <source>
        <dbReference type="SAM" id="MobiDB-lite"/>
    </source>
</evidence>
<accession>A0A9P0YQN1</accession>